<name>A0ABX4J3H2_9HYPH</name>
<dbReference type="EMBL" id="NWSL01000014">
    <property type="protein sequence ID" value="PDS49739.1"/>
    <property type="molecule type" value="Genomic_DNA"/>
</dbReference>
<dbReference type="InterPro" id="IPR048868">
    <property type="entry name" value="OGG-like_put"/>
</dbReference>
<proteinExistence type="predicted"/>
<evidence type="ECO:0000313" key="1">
    <source>
        <dbReference type="EMBL" id="PDS49739.1"/>
    </source>
</evidence>
<dbReference type="RefSeq" id="WP_097543951.1">
    <property type="nucleotide sequence ID" value="NZ_NWSL01000014.1"/>
</dbReference>
<keyword evidence="2" id="KW-1185">Reference proteome</keyword>
<comment type="caution">
    <text evidence="1">The sequence shown here is derived from an EMBL/GenBank/DDBJ whole genome shotgun (WGS) entry which is preliminary data.</text>
</comment>
<accession>A0ABX4J3H2</accession>
<reference evidence="1 2" key="1">
    <citation type="submission" date="2017-09" db="EMBL/GenBank/DDBJ databases">
        <title>Comparative genomics of rhizobia isolated from Phaseolus vulgaris in China.</title>
        <authorList>
            <person name="Tong W."/>
        </authorList>
    </citation>
    <scope>NUCLEOTIDE SEQUENCE [LARGE SCALE GENOMIC DNA]</scope>
    <source>
        <strain evidence="1 2">Y27</strain>
    </source>
</reference>
<dbReference type="Pfam" id="PF21790">
    <property type="entry name" value="OGG"/>
    <property type="match status" value="1"/>
</dbReference>
<protein>
    <submittedName>
        <fullName evidence="1">Uncharacterized protein</fullName>
    </submittedName>
</protein>
<evidence type="ECO:0000313" key="2">
    <source>
        <dbReference type="Proteomes" id="UP000219972"/>
    </source>
</evidence>
<organism evidence="1 2">
    <name type="scientific">Rhizobium anhuiense</name>
    <dbReference type="NCBI Taxonomy" id="1184720"/>
    <lineage>
        <taxon>Bacteria</taxon>
        <taxon>Pseudomonadati</taxon>
        <taxon>Pseudomonadota</taxon>
        <taxon>Alphaproteobacteria</taxon>
        <taxon>Hyphomicrobiales</taxon>
        <taxon>Rhizobiaceae</taxon>
        <taxon>Rhizobium/Agrobacterium group</taxon>
        <taxon>Rhizobium</taxon>
    </lineage>
</organism>
<gene>
    <name evidence="1" type="ORF">CO662_21955</name>
</gene>
<sequence>MIEKHISVLMEANATPPAFDEQIPEGEGPRSWFDAVKDFGHNVVCEKLDVTTNRSRLLSMAADRDFGTAQVCVSVLAWGGMRPANRNRLFERDASPWLNVAEDVRSGALDRRRAYERFAELRSKKEGPMRGMGPAYFTKLIYFLMPRSSERGYILDQWAGLSINLIFGTALVKMDEQVSWKRKGKNAERVVSSRVSDINTAEDYGRYCEAVESLSRRLGPEWTPGQTERALMSGSGERWRKHVVAERFGSLPKIIVN</sequence>
<dbReference type="Proteomes" id="UP000219972">
    <property type="component" value="Unassembled WGS sequence"/>
</dbReference>